<proteinExistence type="predicted"/>
<feature type="region of interest" description="Disordered" evidence="1">
    <location>
        <begin position="450"/>
        <end position="488"/>
    </location>
</feature>
<organism evidence="3 4">
    <name type="scientific">Ancylostoma caninum</name>
    <name type="common">Dog hookworm</name>
    <dbReference type="NCBI Taxonomy" id="29170"/>
    <lineage>
        <taxon>Eukaryota</taxon>
        <taxon>Metazoa</taxon>
        <taxon>Ecdysozoa</taxon>
        <taxon>Nematoda</taxon>
        <taxon>Chromadorea</taxon>
        <taxon>Rhabditida</taxon>
        <taxon>Rhabditina</taxon>
        <taxon>Rhabditomorpha</taxon>
        <taxon>Strongyloidea</taxon>
        <taxon>Ancylostomatidae</taxon>
        <taxon>Ancylostomatinae</taxon>
        <taxon>Ancylostoma</taxon>
    </lineage>
</organism>
<comment type="caution">
    <text evidence="3">The sequence shown here is derived from an EMBL/GenBank/DDBJ whole genome shotgun (WGS) entry which is preliminary data.</text>
</comment>
<feature type="compositionally biased region" description="Basic and acidic residues" evidence="1">
    <location>
        <begin position="450"/>
        <end position="463"/>
    </location>
</feature>
<dbReference type="PANTHER" id="PTHR13136">
    <property type="entry name" value="TESTIS DEVELOPMENT PROTEIN PRTD"/>
    <property type="match status" value="1"/>
</dbReference>
<dbReference type="Pfam" id="PF23154">
    <property type="entry name" value="KANSL3_1st"/>
    <property type="match status" value="1"/>
</dbReference>
<protein>
    <recommendedName>
        <fullName evidence="2">KANSL3 helical domain-containing protein</fullName>
    </recommendedName>
</protein>
<feature type="region of interest" description="Disordered" evidence="1">
    <location>
        <begin position="511"/>
        <end position="558"/>
    </location>
</feature>
<feature type="domain" description="KANSL3 helical" evidence="2">
    <location>
        <begin position="152"/>
        <end position="244"/>
    </location>
</feature>
<reference evidence="3 4" key="1">
    <citation type="submission" date="2014-10" db="EMBL/GenBank/DDBJ databases">
        <title>Draft genome of the hookworm Ancylostoma caninum.</title>
        <authorList>
            <person name="Mitreva M."/>
        </authorList>
    </citation>
    <scope>NUCLEOTIDE SEQUENCE [LARGE SCALE GENOMIC DNA]</scope>
    <source>
        <strain evidence="3 4">Baltimore</strain>
    </source>
</reference>
<dbReference type="STRING" id="29170.A0A368H8K2"/>
<keyword evidence="4" id="KW-1185">Reference proteome</keyword>
<accession>A0A368H8K2</accession>
<evidence type="ECO:0000259" key="2">
    <source>
        <dbReference type="Pfam" id="PF23154"/>
    </source>
</evidence>
<dbReference type="OrthoDB" id="6415022at2759"/>
<dbReference type="AlphaFoldDB" id="A0A368H8K2"/>
<dbReference type="GO" id="GO:0044545">
    <property type="term" value="C:NSL complex"/>
    <property type="evidence" value="ECO:0007669"/>
    <property type="project" value="TreeGrafter"/>
</dbReference>
<dbReference type="EMBL" id="JOJR01000009">
    <property type="protein sequence ID" value="RCN52038.1"/>
    <property type="molecule type" value="Genomic_DNA"/>
</dbReference>
<gene>
    <name evidence="3" type="ORF">ANCCAN_01826</name>
</gene>
<dbReference type="InterPro" id="IPR026555">
    <property type="entry name" value="NSL3/Tex30"/>
</dbReference>
<dbReference type="InterPro" id="IPR056519">
    <property type="entry name" value="KANSL3_1st"/>
</dbReference>
<dbReference type="PANTHER" id="PTHR13136:SF16">
    <property type="entry name" value="KAT8 REGULATORY NSL COMPLEX SUBUNIT 3"/>
    <property type="match status" value="1"/>
</dbReference>
<dbReference type="GO" id="GO:0045944">
    <property type="term" value="P:positive regulation of transcription by RNA polymerase II"/>
    <property type="evidence" value="ECO:0007669"/>
    <property type="project" value="TreeGrafter"/>
</dbReference>
<feature type="region of interest" description="Disordered" evidence="1">
    <location>
        <begin position="1"/>
        <end position="47"/>
    </location>
</feature>
<name>A0A368H8K2_ANCCA</name>
<evidence type="ECO:0000313" key="3">
    <source>
        <dbReference type="EMBL" id="RCN52038.1"/>
    </source>
</evidence>
<evidence type="ECO:0000313" key="4">
    <source>
        <dbReference type="Proteomes" id="UP000252519"/>
    </source>
</evidence>
<evidence type="ECO:0000256" key="1">
    <source>
        <dbReference type="SAM" id="MobiDB-lite"/>
    </source>
</evidence>
<sequence length="558" mass="62230">MSQLAESTYEEVERPNLARRGSAPSKSDPGKVVRPRSPSPFDPEKQERLRLEAEERERQKRLTMPISFNTFLSSKTSVLSAQPLLQPQRISDRAPVADHFYRELLCEYNCVGEPVEDSWTDFDMDVEDCLDVTTIEAVHIPKFDDYVAPPVLDESAEPVAAEVEQMLLRPSMYAEEDGISFLYERALEQPELRRNLLSMAIECISALHVARLSACGREAAIVVYNTVTHQASKMRDVICMFSRNCQVKSIVRSTQNESSPWPEVTRIIGKWLREIGHPASSIVRIKIDEPFSTAVSEMVYTAVNMISRVALSAVPGVSAIIDLAFPILTLDGPRGEPDDDILLTYCPSLFVVGSQACDYHPGAMKMMRSSMIMPSGLVVIGHANNNLLVSCTTLSRLRITQRVISRCIVEQISDFLGMEWTKRERSRLVPMPLNDTFKIDLTQLKIDERAAQASRKPRDDGAVRKKKLSGTPLQSPIPREASPSPLPVTQLDSVRSNFQSLLKKVGADKVAKWSEERQSLSGAFKEPRLPVKPVSEMASPVPRSDSPNLLDPASISLI</sequence>
<dbReference type="Proteomes" id="UP000252519">
    <property type="component" value="Unassembled WGS sequence"/>
</dbReference>